<dbReference type="Proteomes" id="UP000030745">
    <property type="component" value="Unassembled WGS sequence"/>
</dbReference>
<accession>A0A067C1R4</accession>
<evidence type="ECO:0000313" key="2">
    <source>
        <dbReference type="Proteomes" id="UP000030745"/>
    </source>
</evidence>
<dbReference type="KEGG" id="spar:SPRG_10299"/>
<name>A0A067C1R4_SAPPC</name>
<dbReference type="EMBL" id="KK583241">
    <property type="protein sequence ID" value="KDO24483.1"/>
    <property type="molecule type" value="Genomic_DNA"/>
</dbReference>
<sequence>MMGQRCTTLRRGVRIPVAPCPVAHAAICALSAAPLQPVHHRLAGAGPLAVGPTP</sequence>
<dbReference type="AlphaFoldDB" id="A0A067C1R4"/>
<keyword evidence="2" id="KW-1185">Reference proteome</keyword>
<reference evidence="1 2" key="1">
    <citation type="journal article" date="2013" name="PLoS Genet.">
        <title>Distinctive expansion of potential virulence genes in the genome of the oomycete fish pathogen Saprolegnia parasitica.</title>
        <authorList>
            <person name="Jiang R.H."/>
            <person name="de Bruijn I."/>
            <person name="Haas B.J."/>
            <person name="Belmonte R."/>
            <person name="Lobach L."/>
            <person name="Christie J."/>
            <person name="van den Ackerveken G."/>
            <person name="Bottin A."/>
            <person name="Bulone V."/>
            <person name="Diaz-Moreno S.M."/>
            <person name="Dumas B."/>
            <person name="Fan L."/>
            <person name="Gaulin E."/>
            <person name="Govers F."/>
            <person name="Grenville-Briggs L.J."/>
            <person name="Horner N.R."/>
            <person name="Levin J.Z."/>
            <person name="Mammella M."/>
            <person name="Meijer H.J."/>
            <person name="Morris P."/>
            <person name="Nusbaum C."/>
            <person name="Oome S."/>
            <person name="Phillips A.J."/>
            <person name="van Rooyen D."/>
            <person name="Rzeszutek E."/>
            <person name="Saraiva M."/>
            <person name="Secombes C.J."/>
            <person name="Seidl M.F."/>
            <person name="Snel B."/>
            <person name="Stassen J.H."/>
            <person name="Sykes S."/>
            <person name="Tripathy S."/>
            <person name="van den Berg H."/>
            <person name="Vega-Arreguin J.C."/>
            <person name="Wawra S."/>
            <person name="Young S.K."/>
            <person name="Zeng Q."/>
            <person name="Dieguez-Uribeondo J."/>
            <person name="Russ C."/>
            <person name="Tyler B.M."/>
            <person name="van West P."/>
        </authorList>
    </citation>
    <scope>NUCLEOTIDE SEQUENCE [LARGE SCALE GENOMIC DNA]</scope>
    <source>
        <strain evidence="1 2">CBS 223.65</strain>
    </source>
</reference>
<protein>
    <submittedName>
        <fullName evidence="1">Uncharacterized protein</fullName>
    </submittedName>
</protein>
<gene>
    <name evidence="1" type="ORF">SPRG_10299</name>
</gene>
<dbReference type="VEuPathDB" id="FungiDB:SPRG_10299"/>
<proteinExistence type="predicted"/>
<evidence type="ECO:0000313" key="1">
    <source>
        <dbReference type="EMBL" id="KDO24483.1"/>
    </source>
</evidence>
<organism evidence="1 2">
    <name type="scientific">Saprolegnia parasitica (strain CBS 223.65)</name>
    <dbReference type="NCBI Taxonomy" id="695850"/>
    <lineage>
        <taxon>Eukaryota</taxon>
        <taxon>Sar</taxon>
        <taxon>Stramenopiles</taxon>
        <taxon>Oomycota</taxon>
        <taxon>Saprolegniomycetes</taxon>
        <taxon>Saprolegniales</taxon>
        <taxon>Saprolegniaceae</taxon>
        <taxon>Saprolegnia</taxon>
    </lineage>
</organism>
<dbReference type="GeneID" id="24132418"/>
<dbReference type="RefSeq" id="XP_012204749.1">
    <property type="nucleotide sequence ID" value="XM_012349359.1"/>
</dbReference>